<dbReference type="Proteomes" id="UP000182466">
    <property type="component" value="Unassembled WGS sequence"/>
</dbReference>
<proteinExistence type="predicted"/>
<feature type="signal peptide" evidence="2">
    <location>
        <begin position="1"/>
        <end position="22"/>
    </location>
</feature>
<dbReference type="RefSeq" id="WP_027260308.1">
    <property type="nucleotide sequence ID" value="NZ_FPAW01000041.1"/>
</dbReference>
<keyword evidence="1" id="KW-0812">Transmembrane</keyword>
<accession>A0A1I7E290</accession>
<keyword evidence="2" id="KW-0732">Signal</keyword>
<keyword evidence="1" id="KW-1133">Transmembrane helix</keyword>
<keyword evidence="1" id="KW-0472">Membrane</keyword>
<feature type="transmembrane region" description="Helical" evidence="1">
    <location>
        <begin position="34"/>
        <end position="55"/>
    </location>
</feature>
<gene>
    <name evidence="3" type="ORF">SAMN05216236_14137</name>
</gene>
<dbReference type="AlphaFoldDB" id="A0A1I7E290"/>
<evidence type="ECO:0000313" key="3">
    <source>
        <dbReference type="EMBL" id="SFU18029.1"/>
    </source>
</evidence>
<organism evidence="3 4">
    <name type="scientific">Sedimentitalea nanhaiensis</name>
    <dbReference type="NCBI Taxonomy" id="999627"/>
    <lineage>
        <taxon>Bacteria</taxon>
        <taxon>Pseudomonadati</taxon>
        <taxon>Pseudomonadota</taxon>
        <taxon>Alphaproteobacteria</taxon>
        <taxon>Rhodobacterales</taxon>
        <taxon>Paracoccaceae</taxon>
        <taxon>Sedimentitalea</taxon>
    </lineage>
</organism>
<evidence type="ECO:0000256" key="1">
    <source>
        <dbReference type="SAM" id="Phobius"/>
    </source>
</evidence>
<evidence type="ECO:0000256" key="2">
    <source>
        <dbReference type="SAM" id="SignalP"/>
    </source>
</evidence>
<dbReference type="STRING" id="999627.SAMN05216236_14137"/>
<evidence type="ECO:0000313" key="4">
    <source>
        <dbReference type="Proteomes" id="UP000182466"/>
    </source>
</evidence>
<name>A0A1I7E290_9RHOB</name>
<dbReference type="EMBL" id="FPAW01000041">
    <property type="protein sequence ID" value="SFU18029.1"/>
    <property type="molecule type" value="Genomic_DNA"/>
</dbReference>
<protein>
    <recommendedName>
        <fullName evidence="5">Ferrochelatase</fullName>
    </recommendedName>
</protein>
<sequence length="67" mass="6611">MKKFAAALILSTVALTSTMAPARAQSLPGALGGSLTTASAIAIGAFVVFAAVIIADDDDANVSTTSR</sequence>
<keyword evidence="4" id="KW-1185">Reference proteome</keyword>
<reference evidence="3 4" key="1">
    <citation type="submission" date="2016-10" db="EMBL/GenBank/DDBJ databases">
        <authorList>
            <person name="de Groot N.N."/>
        </authorList>
    </citation>
    <scope>NUCLEOTIDE SEQUENCE [LARGE SCALE GENOMIC DNA]</scope>
    <source>
        <strain evidence="3 4">CGMCC 1.10959</strain>
    </source>
</reference>
<feature type="chain" id="PRO_5010297043" description="Ferrochelatase" evidence="2">
    <location>
        <begin position="23"/>
        <end position="67"/>
    </location>
</feature>
<evidence type="ECO:0008006" key="5">
    <source>
        <dbReference type="Google" id="ProtNLM"/>
    </source>
</evidence>